<dbReference type="Pfam" id="PF00132">
    <property type="entry name" value="Hexapep"/>
    <property type="match status" value="1"/>
</dbReference>
<dbReference type="HAMAP" id="MF_01631">
    <property type="entry name" value="GlmU"/>
    <property type="match status" value="1"/>
</dbReference>
<feature type="region of interest" description="N-acetyltransferase" evidence="18">
    <location>
        <begin position="255"/>
        <end position="460"/>
    </location>
</feature>
<keyword evidence="6 18" id="KW-0548">Nucleotidyltransferase</keyword>
<dbReference type="InterPro" id="IPR001451">
    <property type="entry name" value="Hexapep"/>
</dbReference>
<evidence type="ECO:0000313" key="21">
    <source>
        <dbReference type="Proteomes" id="UP001203284"/>
    </source>
</evidence>
<keyword evidence="4 18" id="KW-0963">Cytoplasm</keyword>
<feature type="region of interest" description="Pyrophosphorylase" evidence="18">
    <location>
        <begin position="1"/>
        <end position="233"/>
    </location>
</feature>
<evidence type="ECO:0000256" key="4">
    <source>
        <dbReference type="ARBA" id="ARBA00022490"/>
    </source>
</evidence>
<comment type="caution">
    <text evidence="20">The sequence shown here is derived from an EMBL/GenBank/DDBJ whole genome shotgun (WGS) entry which is preliminary data.</text>
</comment>
<evidence type="ECO:0000256" key="18">
    <source>
        <dbReference type="HAMAP-Rule" id="MF_01631"/>
    </source>
</evidence>
<evidence type="ECO:0000256" key="3">
    <source>
        <dbReference type="ARBA" id="ARBA00007947"/>
    </source>
</evidence>
<dbReference type="GO" id="GO:0003977">
    <property type="term" value="F:UDP-N-acetylglucosamine diphosphorylase activity"/>
    <property type="evidence" value="ECO:0007669"/>
    <property type="project" value="UniProtKB-EC"/>
</dbReference>
<feature type="binding site" evidence="18">
    <location>
        <position position="145"/>
    </location>
    <ligand>
        <name>UDP-N-acetyl-alpha-D-glucosamine</name>
        <dbReference type="ChEBI" id="CHEBI:57705"/>
    </ligand>
</feature>
<keyword evidence="12 18" id="KW-0511">Multifunctional enzyme</keyword>
<sequence>MRQLLVIVLAAGEGTRMASRLPKVLHKVAGRSMVGHVMATAGNAEAGRIAVVVGPEREDVAREARAAAPEGTGVDVFVQAERLGTAHAVLAARAALEAGADDVVVMYGDTPLVRPETIAALRAPLAQGAGVVVLGFRPEDPTGYGRLLTEGGALAAIREEKDASDEERKVALCNAGLMAFDGRIVLDLLERIDDANAKKEFYLTDAVAIARSLGRDAVVVEADAQEVAGVNTRAQLAQAEAILQQRLRAAAMAAGATLVAPETVFLSPDTKLGRDVVIEPNVVFGPKVIVEDDVTIRAFSHIEGARVGRGATVGPFARLRPGAVLGEGVHIGNFVEIKAAQLGAGTKVNHLSYIGDSTVGTNTNIGAGSITCNYDGFAKHRTTIGSDVFIGTNTLLVAPVTVGDGAYTATGGVITDDVPADALAVARARQVNKEGFASRLRARLSAGLSPKKEDTKGHPK</sequence>
<keyword evidence="11 18" id="KW-0573">Peptidoglycan synthesis</keyword>
<dbReference type="PANTHER" id="PTHR43584:SF3">
    <property type="entry name" value="BIFUNCTIONAL PROTEIN GLMU"/>
    <property type="match status" value="1"/>
</dbReference>
<evidence type="ECO:0000256" key="15">
    <source>
        <dbReference type="ARBA" id="ARBA00048247"/>
    </source>
</evidence>
<comment type="subcellular location">
    <subcellularLocation>
        <location evidence="1 18">Cytoplasm</location>
    </subcellularLocation>
</comment>
<dbReference type="SUPFAM" id="SSF51161">
    <property type="entry name" value="Trimeric LpxA-like enzymes"/>
    <property type="match status" value="1"/>
</dbReference>
<evidence type="ECO:0000256" key="5">
    <source>
        <dbReference type="ARBA" id="ARBA00022679"/>
    </source>
</evidence>
<dbReference type="Pfam" id="PF12804">
    <property type="entry name" value="NTP_transf_3"/>
    <property type="match status" value="1"/>
</dbReference>
<comment type="catalytic activity">
    <reaction evidence="16 18">
        <text>N-acetyl-alpha-D-glucosamine 1-phosphate + UTP + H(+) = UDP-N-acetyl-alpha-D-glucosamine + diphosphate</text>
        <dbReference type="Rhea" id="RHEA:13509"/>
        <dbReference type="ChEBI" id="CHEBI:15378"/>
        <dbReference type="ChEBI" id="CHEBI:33019"/>
        <dbReference type="ChEBI" id="CHEBI:46398"/>
        <dbReference type="ChEBI" id="CHEBI:57705"/>
        <dbReference type="ChEBI" id="CHEBI:57776"/>
        <dbReference type="EC" id="2.7.7.23"/>
    </reaction>
</comment>
<organism evidence="20 21">
    <name type="scientific">Ancylobacter crimeensis</name>
    <dbReference type="NCBI Taxonomy" id="2579147"/>
    <lineage>
        <taxon>Bacteria</taxon>
        <taxon>Pseudomonadati</taxon>
        <taxon>Pseudomonadota</taxon>
        <taxon>Alphaproteobacteria</taxon>
        <taxon>Hyphomicrobiales</taxon>
        <taxon>Xanthobacteraceae</taxon>
        <taxon>Ancylobacter</taxon>
    </lineage>
</organism>
<accession>A0ABT0DD36</accession>
<dbReference type="InterPro" id="IPR038009">
    <property type="entry name" value="GlmU_C_LbH"/>
</dbReference>
<dbReference type="SUPFAM" id="SSF53448">
    <property type="entry name" value="Nucleotide-diphospho-sugar transferases"/>
    <property type="match status" value="1"/>
</dbReference>
<comment type="similarity">
    <text evidence="3 18">In the N-terminal section; belongs to the N-acetylglucosamine-1-phosphate uridyltransferase family.</text>
</comment>
<comment type="catalytic activity">
    <reaction evidence="15 18">
        <text>alpha-D-glucosamine 1-phosphate + acetyl-CoA = N-acetyl-alpha-D-glucosamine 1-phosphate + CoA + H(+)</text>
        <dbReference type="Rhea" id="RHEA:13725"/>
        <dbReference type="ChEBI" id="CHEBI:15378"/>
        <dbReference type="ChEBI" id="CHEBI:57287"/>
        <dbReference type="ChEBI" id="CHEBI:57288"/>
        <dbReference type="ChEBI" id="CHEBI:57776"/>
        <dbReference type="ChEBI" id="CHEBI:58516"/>
        <dbReference type="EC" id="2.3.1.157"/>
    </reaction>
</comment>
<protein>
    <recommendedName>
        <fullName evidence="18">Bifunctional protein GlmU</fullName>
    </recommendedName>
    <domain>
        <recommendedName>
            <fullName evidence="18">UDP-N-acetylglucosamine pyrophosphorylase</fullName>
            <ecNumber evidence="18">2.7.7.23</ecNumber>
        </recommendedName>
        <alternativeName>
            <fullName evidence="18">N-acetylglucosamine-1-phosphate uridyltransferase</fullName>
        </alternativeName>
    </domain>
    <domain>
        <recommendedName>
            <fullName evidence="18">Glucosamine-1-phosphate N-acetyltransferase</fullName>
            <ecNumber evidence="18">2.3.1.157</ecNumber>
        </recommendedName>
    </domain>
</protein>
<comment type="similarity">
    <text evidence="2 18">In the C-terminal section; belongs to the transferase hexapeptide repeat family.</text>
</comment>
<feature type="binding site" evidence="18">
    <location>
        <position position="174"/>
    </location>
    <ligand>
        <name>UDP-N-acetyl-alpha-D-glucosamine</name>
        <dbReference type="ChEBI" id="CHEBI:57705"/>
    </ligand>
</feature>
<evidence type="ECO:0000256" key="14">
    <source>
        <dbReference type="ARBA" id="ARBA00023316"/>
    </source>
</evidence>
<comment type="cofactor">
    <cofactor evidence="18">
        <name>Mg(2+)</name>
        <dbReference type="ChEBI" id="CHEBI:18420"/>
    </cofactor>
    <text evidence="18">Binds 1 Mg(2+) ion per subunit.</text>
</comment>
<feature type="binding site" evidence="18">
    <location>
        <begin position="107"/>
        <end position="109"/>
    </location>
    <ligand>
        <name>UDP-N-acetyl-alpha-D-glucosamine</name>
        <dbReference type="ChEBI" id="CHEBI:57705"/>
    </ligand>
</feature>
<evidence type="ECO:0000256" key="17">
    <source>
        <dbReference type="ARBA" id="ARBA00049628"/>
    </source>
</evidence>
<keyword evidence="21" id="KW-1185">Reference proteome</keyword>
<feature type="region of interest" description="Linker" evidence="18">
    <location>
        <begin position="234"/>
        <end position="254"/>
    </location>
</feature>
<keyword evidence="8 18" id="KW-0677">Repeat</keyword>
<comment type="function">
    <text evidence="17 18">Catalyzes the last two sequential reactions in the de novo biosynthetic pathway for UDP-N-acetylglucosamine (UDP-GlcNAc). The C-terminal domain catalyzes the transfer of acetyl group from acetyl coenzyme A to glucosamine-1-phosphate (GlcN-1-P) to produce N-acetylglucosamine-1-phosphate (GlcNAc-1-P), which is converted into UDP-GlcNAc by the transfer of uridine 5-monophosphate (from uridine 5-triphosphate), a reaction catalyzed by the N-terminal domain.</text>
</comment>
<evidence type="ECO:0000256" key="6">
    <source>
        <dbReference type="ARBA" id="ARBA00022695"/>
    </source>
</evidence>
<feature type="binding site" evidence="18">
    <location>
        <position position="410"/>
    </location>
    <ligand>
        <name>acetyl-CoA</name>
        <dbReference type="ChEBI" id="CHEBI:57288"/>
    </ligand>
</feature>
<dbReference type="CDD" id="cd02540">
    <property type="entry name" value="GT2_GlmU_N_bac"/>
    <property type="match status" value="1"/>
</dbReference>
<dbReference type="PANTHER" id="PTHR43584">
    <property type="entry name" value="NUCLEOTIDYL TRANSFERASE"/>
    <property type="match status" value="1"/>
</dbReference>
<feature type="binding site" evidence="18">
    <location>
        <position position="79"/>
    </location>
    <ligand>
        <name>UDP-N-acetyl-alpha-D-glucosamine</name>
        <dbReference type="ChEBI" id="CHEBI:57705"/>
    </ligand>
</feature>
<comment type="subunit">
    <text evidence="18">Homotrimer.</text>
</comment>
<evidence type="ECO:0000256" key="12">
    <source>
        <dbReference type="ARBA" id="ARBA00023268"/>
    </source>
</evidence>
<feature type="binding site" evidence="18">
    <location>
        <position position="320"/>
    </location>
    <ligand>
        <name>UDP-N-acetyl-alpha-D-glucosamine</name>
        <dbReference type="ChEBI" id="CHEBI:57705"/>
    </ligand>
</feature>
<feature type="binding site" evidence="18">
    <location>
        <position position="109"/>
    </location>
    <ligand>
        <name>Mg(2+)</name>
        <dbReference type="ChEBI" id="CHEBI:18420"/>
    </ligand>
</feature>
<comment type="caution">
    <text evidence="18">Lacks conserved residue(s) required for the propagation of feature annotation.</text>
</comment>
<feature type="binding site" evidence="18">
    <location>
        <position position="231"/>
    </location>
    <ligand>
        <name>UDP-N-acetyl-alpha-D-glucosamine</name>
        <dbReference type="ChEBI" id="CHEBI:57705"/>
    </ligand>
</feature>
<dbReference type="InterPro" id="IPR029044">
    <property type="entry name" value="Nucleotide-diphossugar_trans"/>
</dbReference>
<dbReference type="InterPro" id="IPR025877">
    <property type="entry name" value="MobA-like_NTP_Trfase"/>
</dbReference>
<feature type="binding site" evidence="18">
    <location>
        <position position="159"/>
    </location>
    <ligand>
        <name>UDP-N-acetyl-alpha-D-glucosamine</name>
        <dbReference type="ChEBI" id="CHEBI:57705"/>
    </ligand>
</feature>
<feature type="binding site" evidence="18">
    <location>
        <position position="353"/>
    </location>
    <ligand>
        <name>UDP-N-acetyl-alpha-D-glucosamine</name>
        <dbReference type="ChEBI" id="CHEBI:57705"/>
    </ligand>
</feature>
<proteinExistence type="inferred from homology"/>
<dbReference type="EMBL" id="JALKCH010000007">
    <property type="protein sequence ID" value="MCK0197657.1"/>
    <property type="molecule type" value="Genomic_DNA"/>
</dbReference>
<dbReference type="InterPro" id="IPR005882">
    <property type="entry name" value="Bifunctional_GlmU"/>
</dbReference>
<evidence type="ECO:0000256" key="9">
    <source>
        <dbReference type="ARBA" id="ARBA00022842"/>
    </source>
</evidence>
<feature type="binding site" evidence="18">
    <location>
        <begin position="373"/>
        <end position="374"/>
    </location>
    <ligand>
        <name>acetyl-CoA</name>
        <dbReference type="ChEBI" id="CHEBI:57288"/>
    </ligand>
</feature>
<keyword evidence="9 18" id="KW-0460">Magnesium</keyword>
<comment type="pathway">
    <text evidence="18">Nucleotide-sugar biosynthesis; UDP-N-acetyl-alpha-D-glucosamine biosynthesis; UDP-N-acetyl-alpha-D-glucosamine from N-acetyl-alpha-D-glucosamine 1-phosphate: step 1/1.</text>
</comment>
<evidence type="ECO:0000256" key="16">
    <source>
        <dbReference type="ARBA" id="ARBA00048493"/>
    </source>
</evidence>
<dbReference type="Gene3D" id="2.160.10.10">
    <property type="entry name" value="Hexapeptide repeat proteins"/>
    <property type="match status" value="1"/>
</dbReference>
<keyword evidence="10 18" id="KW-0133">Cell shape</keyword>
<evidence type="ECO:0000256" key="11">
    <source>
        <dbReference type="ARBA" id="ARBA00022984"/>
    </source>
</evidence>
<feature type="binding site" evidence="18">
    <location>
        <position position="367"/>
    </location>
    <ligand>
        <name>acetyl-CoA</name>
        <dbReference type="ChEBI" id="CHEBI:57288"/>
    </ligand>
</feature>
<evidence type="ECO:0000256" key="13">
    <source>
        <dbReference type="ARBA" id="ARBA00023315"/>
    </source>
</evidence>
<feature type="binding site" evidence="18">
    <location>
        <begin position="84"/>
        <end position="85"/>
    </location>
    <ligand>
        <name>UDP-N-acetyl-alpha-D-glucosamine</name>
        <dbReference type="ChEBI" id="CHEBI:57705"/>
    </ligand>
</feature>
<dbReference type="NCBIfam" id="TIGR01173">
    <property type="entry name" value="glmU"/>
    <property type="match status" value="1"/>
</dbReference>
<keyword evidence="13 18" id="KW-0012">Acyltransferase</keyword>
<feature type="binding site" evidence="18">
    <location>
        <position position="364"/>
    </location>
    <ligand>
        <name>UDP-N-acetyl-alpha-D-glucosamine</name>
        <dbReference type="ChEBI" id="CHEBI:57705"/>
    </ligand>
</feature>
<dbReference type="EC" id="2.7.7.23" evidence="18"/>
<feature type="binding site" evidence="18">
    <location>
        <position position="23"/>
    </location>
    <ligand>
        <name>UDP-N-acetyl-alpha-D-glucosamine</name>
        <dbReference type="ChEBI" id="CHEBI:57705"/>
    </ligand>
</feature>
<dbReference type="InterPro" id="IPR011004">
    <property type="entry name" value="Trimer_LpxA-like_sf"/>
</dbReference>
<feature type="binding site" evidence="18">
    <location>
        <begin position="9"/>
        <end position="12"/>
    </location>
    <ligand>
        <name>UDP-N-acetyl-alpha-D-glucosamine</name>
        <dbReference type="ChEBI" id="CHEBI:57705"/>
    </ligand>
</feature>
<evidence type="ECO:0000259" key="19">
    <source>
        <dbReference type="Pfam" id="PF12804"/>
    </source>
</evidence>
<dbReference type="EC" id="2.3.1.157" evidence="18"/>
<evidence type="ECO:0000313" key="20">
    <source>
        <dbReference type="EMBL" id="MCK0197657.1"/>
    </source>
</evidence>
<feature type="binding site" evidence="18">
    <location>
        <position position="338"/>
    </location>
    <ligand>
        <name>UDP-N-acetyl-alpha-D-glucosamine</name>
        <dbReference type="ChEBI" id="CHEBI:57705"/>
    </ligand>
</feature>
<comment type="pathway">
    <text evidence="18">Nucleotide-sugar biosynthesis; UDP-N-acetyl-alpha-D-glucosamine biosynthesis; N-acetyl-alpha-D-glucosamine 1-phosphate from alpha-D-glucosamine 6-phosphate (route II): step 2/2.</text>
</comment>
<feature type="binding site" evidence="18">
    <location>
        <position position="231"/>
    </location>
    <ligand>
        <name>Mg(2+)</name>
        <dbReference type="ChEBI" id="CHEBI:18420"/>
    </ligand>
</feature>
<dbReference type="Proteomes" id="UP001203284">
    <property type="component" value="Unassembled WGS sequence"/>
</dbReference>
<reference evidence="20 21" key="1">
    <citation type="submission" date="2022-04" db="EMBL/GenBank/DDBJ databases">
        <authorList>
            <person name="Grouzdev D.S."/>
            <person name="Pantiukh K.S."/>
            <person name="Krutkina M.S."/>
        </authorList>
    </citation>
    <scope>NUCLEOTIDE SEQUENCE [LARGE SCALE GENOMIC DNA]</scope>
    <source>
        <strain evidence="20 21">6x-1</strain>
    </source>
</reference>
<feature type="active site" description="Proton acceptor" evidence="18">
    <location>
        <position position="350"/>
    </location>
</feature>
<evidence type="ECO:0000256" key="8">
    <source>
        <dbReference type="ARBA" id="ARBA00022737"/>
    </source>
</evidence>
<keyword evidence="14 18" id="KW-0961">Cell wall biogenesis/degradation</keyword>
<dbReference type="InterPro" id="IPR050065">
    <property type="entry name" value="GlmU-like"/>
</dbReference>
<keyword evidence="7 18" id="KW-0479">Metal-binding</keyword>
<dbReference type="Gene3D" id="3.90.550.10">
    <property type="entry name" value="Spore Coat Polysaccharide Biosynthesis Protein SpsA, Chain A"/>
    <property type="match status" value="1"/>
</dbReference>
<feature type="binding site" evidence="18">
    <location>
        <position position="427"/>
    </location>
    <ligand>
        <name>acetyl-CoA</name>
        <dbReference type="ChEBI" id="CHEBI:57288"/>
    </ligand>
</feature>
<evidence type="ECO:0000256" key="10">
    <source>
        <dbReference type="ARBA" id="ARBA00022960"/>
    </source>
</evidence>
<evidence type="ECO:0000256" key="7">
    <source>
        <dbReference type="ARBA" id="ARBA00022723"/>
    </source>
</evidence>
<keyword evidence="5 18" id="KW-0808">Transferase</keyword>
<gene>
    <name evidence="18 20" type="primary">glmU</name>
    <name evidence="20" type="ORF">MWN34_12110</name>
</gene>
<name>A0ABT0DD36_9HYPH</name>
<dbReference type="RefSeq" id="WP_247029551.1">
    <property type="nucleotide sequence ID" value="NZ_JALKCH010000007.1"/>
</dbReference>
<feature type="domain" description="MobA-like NTP transferase" evidence="19">
    <location>
        <begin position="6"/>
        <end position="148"/>
    </location>
</feature>
<comment type="pathway">
    <text evidence="18">Bacterial outer membrane biogenesis; LPS lipid A biosynthesis.</text>
</comment>
<dbReference type="CDD" id="cd03353">
    <property type="entry name" value="LbH_GlmU_C"/>
    <property type="match status" value="1"/>
</dbReference>
<evidence type="ECO:0000256" key="2">
    <source>
        <dbReference type="ARBA" id="ARBA00007707"/>
    </source>
</evidence>
<evidence type="ECO:0000256" key="1">
    <source>
        <dbReference type="ARBA" id="ARBA00004496"/>
    </source>
</evidence>
<dbReference type="NCBIfam" id="NF010933">
    <property type="entry name" value="PRK14353.1"/>
    <property type="match status" value="1"/>
</dbReference>